<gene>
    <name evidence="1" type="ORF">ACFQGU_09840</name>
</gene>
<evidence type="ECO:0000313" key="1">
    <source>
        <dbReference type="EMBL" id="MFC6238180.1"/>
    </source>
</evidence>
<sequence>MAKTKNDAREEWAAAEEEYRKVIEPYATGFGAEPIDRATLVVIAKARSKAERCLDAYVRRVLGT</sequence>
<keyword evidence="2" id="KW-1185">Reference proteome</keyword>
<protein>
    <submittedName>
        <fullName evidence="1">Uncharacterized protein</fullName>
    </submittedName>
</protein>
<dbReference type="RefSeq" id="WP_386766167.1">
    <property type="nucleotide sequence ID" value="NZ_JBHSTI010000008.1"/>
</dbReference>
<dbReference type="Proteomes" id="UP001596138">
    <property type="component" value="Unassembled WGS sequence"/>
</dbReference>
<evidence type="ECO:0000313" key="2">
    <source>
        <dbReference type="Proteomes" id="UP001596138"/>
    </source>
</evidence>
<name>A0ABW1T2B4_9ACTN</name>
<organism evidence="1 2">
    <name type="scientific">Longivirga aurantiaca</name>
    <dbReference type="NCBI Taxonomy" id="1837743"/>
    <lineage>
        <taxon>Bacteria</taxon>
        <taxon>Bacillati</taxon>
        <taxon>Actinomycetota</taxon>
        <taxon>Actinomycetes</taxon>
        <taxon>Sporichthyales</taxon>
        <taxon>Sporichthyaceae</taxon>
        <taxon>Longivirga</taxon>
    </lineage>
</organism>
<proteinExistence type="predicted"/>
<dbReference type="EMBL" id="JBHSTI010000008">
    <property type="protein sequence ID" value="MFC6238180.1"/>
    <property type="molecule type" value="Genomic_DNA"/>
</dbReference>
<comment type="caution">
    <text evidence="1">The sequence shown here is derived from an EMBL/GenBank/DDBJ whole genome shotgun (WGS) entry which is preliminary data.</text>
</comment>
<accession>A0ABW1T2B4</accession>
<reference evidence="2" key="1">
    <citation type="journal article" date="2019" name="Int. J. Syst. Evol. Microbiol.">
        <title>The Global Catalogue of Microorganisms (GCM) 10K type strain sequencing project: providing services to taxonomists for standard genome sequencing and annotation.</title>
        <authorList>
            <consortium name="The Broad Institute Genomics Platform"/>
            <consortium name="The Broad Institute Genome Sequencing Center for Infectious Disease"/>
            <person name="Wu L."/>
            <person name="Ma J."/>
        </authorList>
    </citation>
    <scope>NUCLEOTIDE SEQUENCE [LARGE SCALE GENOMIC DNA]</scope>
    <source>
        <strain evidence="2">CGMCC 4.7317</strain>
    </source>
</reference>